<evidence type="ECO:0000259" key="1">
    <source>
        <dbReference type="Pfam" id="PF24864"/>
    </source>
</evidence>
<dbReference type="Pfam" id="PF24864">
    <property type="entry name" value="DUF7730"/>
    <property type="match status" value="1"/>
</dbReference>
<name>A0AAN7C7T5_9PEZI</name>
<evidence type="ECO:0000313" key="3">
    <source>
        <dbReference type="Proteomes" id="UP001303760"/>
    </source>
</evidence>
<dbReference type="EMBL" id="MU860171">
    <property type="protein sequence ID" value="KAK4236800.1"/>
    <property type="molecule type" value="Genomic_DNA"/>
</dbReference>
<feature type="domain" description="DUF7730" evidence="1">
    <location>
        <begin position="54"/>
        <end position="193"/>
    </location>
</feature>
<dbReference type="AlphaFoldDB" id="A0AAN7C7T5"/>
<gene>
    <name evidence="2" type="ORF">C8A03DRAFT_16586</name>
</gene>
<evidence type="ECO:0000313" key="2">
    <source>
        <dbReference type="EMBL" id="KAK4236800.1"/>
    </source>
</evidence>
<sequence length="277" mass="31822">MATSQPVCAREAGLLMQEGGNRPEENDAARKFSGALAKRTLTLRCPDGSNDIDTQQQSLLFARLPLEIRFRIYALVLPPHRRLWIRPVSQSAPGPNDDETSGYLEHFPCNRPPTDTTWASPSWFRCCTQAHNGFFENMAVNGIRPHADSLALMQTCQQVYVETCRLWTFCFDRLDTMRAFTRMTRHLPVRHIQVMLWQRRMAASWERQLTELAELCKEIPQLGTLMLSVHAKPRFSRLENQDAVRRSLGVLGPAAQRVRVEWLCWQARENWGCAVDI</sequence>
<organism evidence="2 3">
    <name type="scientific">Achaetomium macrosporum</name>
    <dbReference type="NCBI Taxonomy" id="79813"/>
    <lineage>
        <taxon>Eukaryota</taxon>
        <taxon>Fungi</taxon>
        <taxon>Dikarya</taxon>
        <taxon>Ascomycota</taxon>
        <taxon>Pezizomycotina</taxon>
        <taxon>Sordariomycetes</taxon>
        <taxon>Sordariomycetidae</taxon>
        <taxon>Sordariales</taxon>
        <taxon>Chaetomiaceae</taxon>
        <taxon>Achaetomium</taxon>
    </lineage>
</organism>
<dbReference type="PANTHER" id="PTHR38790">
    <property type="entry name" value="2EXR DOMAIN-CONTAINING PROTEIN-RELATED"/>
    <property type="match status" value="1"/>
</dbReference>
<comment type="caution">
    <text evidence="2">The sequence shown here is derived from an EMBL/GenBank/DDBJ whole genome shotgun (WGS) entry which is preliminary data.</text>
</comment>
<reference evidence="2" key="1">
    <citation type="journal article" date="2023" name="Mol. Phylogenet. Evol.">
        <title>Genome-scale phylogeny and comparative genomics of the fungal order Sordariales.</title>
        <authorList>
            <person name="Hensen N."/>
            <person name="Bonometti L."/>
            <person name="Westerberg I."/>
            <person name="Brannstrom I.O."/>
            <person name="Guillou S."/>
            <person name="Cros-Aarteil S."/>
            <person name="Calhoun S."/>
            <person name="Haridas S."/>
            <person name="Kuo A."/>
            <person name="Mondo S."/>
            <person name="Pangilinan J."/>
            <person name="Riley R."/>
            <person name="LaButti K."/>
            <person name="Andreopoulos B."/>
            <person name="Lipzen A."/>
            <person name="Chen C."/>
            <person name="Yan M."/>
            <person name="Daum C."/>
            <person name="Ng V."/>
            <person name="Clum A."/>
            <person name="Steindorff A."/>
            <person name="Ohm R.A."/>
            <person name="Martin F."/>
            <person name="Silar P."/>
            <person name="Natvig D.O."/>
            <person name="Lalanne C."/>
            <person name="Gautier V."/>
            <person name="Ament-Velasquez S.L."/>
            <person name="Kruys A."/>
            <person name="Hutchinson M.I."/>
            <person name="Powell A.J."/>
            <person name="Barry K."/>
            <person name="Miller A.N."/>
            <person name="Grigoriev I.V."/>
            <person name="Debuchy R."/>
            <person name="Gladieux P."/>
            <person name="Hiltunen Thoren M."/>
            <person name="Johannesson H."/>
        </authorList>
    </citation>
    <scope>NUCLEOTIDE SEQUENCE</scope>
    <source>
        <strain evidence="2">CBS 532.94</strain>
    </source>
</reference>
<proteinExistence type="predicted"/>
<dbReference type="PANTHER" id="PTHR38790:SF4">
    <property type="entry name" value="2EXR DOMAIN-CONTAINING PROTEIN"/>
    <property type="match status" value="1"/>
</dbReference>
<protein>
    <recommendedName>
        <fullName evidence="1">DUF7730 domain-containing protein</fullName>
    </recommendedName>
</protein>
<dbReference type="InterPro" id="IPR056632">
    <property type="entry name" value="DUF7730"/>
</dbReference>
<dbReference type="Proteomes" id="UP001303760">
    <property type="component" value="Unassembled WGS sequence"/>
</dbReference>
<keyword evidence="3" id="KW-1185">Reference proteome</keyword>
<reference evidence="2" key="2">
    <citation type="submission" date="2023-05" db="EMBL/GenBank/DDBJ databases">
        <authorList>
            <consortium name="Lawrence Berkeley National Laboratory"/>
            <person name="Steindorff A."/>
            <person name="Hensen N."/>
            <person name="Bonometti L."/>
            <person name="Westerberg I."/>
            <person name="Brannstrom I.O."/>
            <person name="Guillou S."/>
            <person name="Cros-Aarteil S."/>
            <person name="Calhoun S."/>
            <person name="Haridas S."/>
            <person name="Kuo A."/>
            <person name="Mondo S."/>
            <person name="Pangilinan J."/>
            <person name="Riley R."/>
            <person name="Labutti K."/>
            <person name="Andreopoulos B."/>
            <person name="Lipzen A."/>
            <person name="Chen C."/>
            <person name="Yanf M."/>
            <person name="Daum C."/>
            <person name="Ng V."/>
            <person name="Clum A."/>
            <person name="Ohm R."/>
            <person name="Martin F."/>
            <person name="Silar P."/>
            <person name="Natvig D."/>
            <person name="Lalanne C."/>
            <person name="Gautier V."/>
            <person name="Ament-Velasquez S.L."/>
            <person name="Kruys A."/>
            <person name="Hutchinson M.I."/>
            <person name="Powell A.J."/>
            <person name="Barry K."/>
            <person name="Miller A.N."/>
            <person name="Grigoriev I.V."/>
            <person name="Debuchy R."/>
            <person name="Gladieux P."/>
            <person name="Thoren M.H."/>
            <person name="Johannesson H."/>
        </authorList>
    </citation>
    <scope>NUCLEOTIDE SEQUENCE</scope>
    <source>
        <strain evidence="2">CBS 532.94</strain>
    </source>
</reference>
<accession>A0AAN7C7T5</accession>